<dbReference type="AlphaFoldDB" id="A0A2N5TTV9"/>
<protein>
    <submittedName>
        <fullName evidence="2">Uncharacterized protein</fullName>
    </submittedName>
</protein>
<evidence type="ECO:0000313" key="3">
    <source>
        <dbReference type="Proteomes" id="UP000235392"/>
    </source>
</evidence>
<evidence type="ECO:0000313" key="2">
    <source>
        <dbReference type="EMBL" id="PLW28917.1"/>
    </source>
</evidence>
<comment type="caution">
    <text evidence="2">The sequence shown here is derived from an EMBL/GenBank/DDBJ whole genome shotgun (WGS) entry which is preliminary data.</text>
</comment>
<feature type="region of interest" description="Disordered" evidence="1">
    <location>
        <begin position="31"/>
        <end position="53"/>
    </location>
</feature>
<evidence type="ECO:0000256" key="1">
    <source>
        <dbReference type="SAM" id="MobiDB-lite"/>
    </source>
</evidence>
<sequence>MARWRCYIARYPTDATLCQCCVDRGVNQCNSPPTQHPPRLTLHPPSPTEWSTQNRVTPILDRQSRHLIVLFIVDAIPAILDAISVFFDGTVAFWPTSTGSTPSRTACPPCLIWLRYPSDQPLPLNPSFNWPPRGTKIWAEAPANPEIVPTTFLAGPAPRLREAFLLEQDSCFFSTLPSNLLTEVDALNERIVRRQHTV</sequence>
<dbReference type="Proteomes" id="UP000235392">
    <property type="component" value="Unassembled WGS sequence"/>
</dbReference>
<organism evidence="2 3">
    <name type="scientific">Puccinia coronata f. sp. avenae</name>
    <dbReference type="NCBI Taxonomy" id="200324"/>
    <lineage>
        <taxon>Eukaryota</taxon>
        <taxon>Fungi</taxon>
        <taxon>Dikarya</taxon>
        <taxon>Basidiomycota</taxon>
        <taxon>Pucciniomycotina</taxon>
        <taxon>Pucciniomycetes</taxon>
        <taxon>Pucciniales</taxon>
        <taxon>Pucciniaceae</taxon>
        <taxon>Puccinia</taxon>
    </lineage>
</organism>
<dbReference type="EMBL" id="PGCI01000348">
    <property type="protein sequence ID" value="PLW28917.1"/>
    <property type="molecule type" value="Genomic_DNA"/>
</dbReference>
<accession>A0A2N5TTV9</accession>
<name>A0A2N5TTV9_9BASI</name>
<reference evidence="2 3" key="1">
    <citation type="submission" date="2017-11" db="EMBL/GenBank/DDBJ databases">
        <title>De novo assembly and phasing of dikaryotic genomes from two isolates of Puccinia coronata f. sp. avenae, the causal agent of oat crown rust.</title>
        <authorList>
            <person name="Miller M.E."/>
            <person name="Zhang Y."/>
            <person name="Omidvar V."/>
            <person name="Sperschneider J."/>
            <person name="Schwessinger B."/>
            <person name="Raley C."/>
            <person name="Palmer J.M."/>
            <person name="Garnica D."/>
            <person name="Upadhyaya N."/>
            <person name="Rathjen J."/>
            <person name="Taylor J.M."/>
            <person name="Park R.F."/>
            <person name="Dodds P.N."/>
            <person name="Hirsch C.D."/>
            <person name="Kianian S.F."/>
            <person name="Figueroa M."/>
        </authorList>
    </citation>
    <scope>NUCLEOTIDE SEQUENCE [LARGE SCALE GENOMIC DNA]</scope>
    <source>
        <strain evidence="2">12SD80</strain>
    </source>
</reference>
<gene>
    <name evidence="2" type="ORF">PCASD_19628</name>
</gene>
<proteinExistence type="predicted"/>